<evidence type="ECO:0000313" key="3">
    <source>
        <dbReference type="Proteomes" id="UP000233720"/>
    </source>
</evidence>
<organism evidence="1 3">
    <name type="scientific">Xanthomonas prunicola</name>
    <dbReference type="NCBI Taxonomy" id="2053930"/>
    <lineage>
        <taxon>Bacteria</taxon>
        <taxon>Pseudomonadati</taxon>
        <taxon>Pseudomonadota</taxon>
        <taxon>Gammaproteobacteria</taxon>
        <taxon>Lysobacterales</taxon>
        <taxon>Lysobacteraceae</taxon>
        <taxon>Xanthomonas</taxon>
    </lineage>
</organism>
<proteinExistence type="predicted"/>
<sequence length="90" mass="9843">MGVAFGVFEPLEAYASIQPKCASNHADQSNLHLSVRTEIGVSIPCQGVGILDYSGEVEEPYAEVNVLGIPYPLYGQLFPEHVAAYDRQFK</sequence>
<keyword evidence="4" id="KW-1185">Reference proteome</keyword>
<comment type="caution">
    <text evidence="1">The sequence shown here is derived from an EMBL/GenBank/DDBJ whole genome shotgun (WGS) entry which is preliminary data.</text>
</comment>
<dbReference type="EMBL" id="PHKV01000008">
    <property type="protein sequence ID" value="PKV11379.1"/>
    <property type="molecule type" value="Genomic_DNA"/>
</dbReference>
<dbReference type="Proteomes" id="UP000233748">
    <property type="component" value="Unassembled WGS sequence"/>
</dbReference>
<dbReference type="Proteomes" id="UP000233720">
    <property type="component" value="Unassembled WGS sequence"/>
</dbReference>
<dbReference type="EMBL" id="PHKW01000008">
    <property type="protein sequence ID" value="PKV15587.1"/>
    <property type="molecule type" value="Genomic_DNA"/>
</dbReference>
<protein>
    <submittedName>
        <fullName evidence="1">Uncharacterized protein</fullName>
    </submittedName>
</protein>
<evidence type="ECO:0000313" key="4">
    <source>
        <dbReference type="Proteomes" id="UP000233748"/>
    </source>
</evidence>
<dbReference type="AlphaFoldDB" id="A0A2N3RFY0"/>
<evidence type="ECO:0000313" key="2">
    <source>
        <dbReference type="EMBL" id="PKV15587.1"/>
    </source>
</evidence>
<evidence type="ECO:0000313" key="1">
    <source>
        <dbReference type="EMBL" id="PKV11379.1"/>
    </source>
</evidence>
<name>A0A2N3RFY0_9XANT</name>
<dbReference type="OrthoDB" id="8079725at2"/>
<accession>A0A2N3RFY0</accession>
<gene>
    <name evidence="1" type="ORF">XpruCFBP8353_19070</name>
    <name evidence="2" type="ORF">XpruCFBP8354_19460</name>
</gene>
<reference evidence="3 4" key="1">
    <citation type="submission" date="2017-11" db="EMBL/GenBank/DDBJ databases">
        <title>Xanthomonas prunicola sp. nov., a novel pathogen that affects nectarine (Prunus persica var. nectarine) trees.</title>
        <authorList>
            <person name="Lopez M."/>
            <person name="Lopez-Soriano P."/>
            <person name="Garita-Cambronero J."/>
            <person name="Beltran C."/>
            <person name="Taghouti G."/>
            <person name="Portier P."/>
            <person name="Cubero J."/>
            <person name="Fischer-Le Saux M."/>
            <person name="Marco-Noales E."/>
        </authorList>
    </citation>
    <scope>NUCLEOTIDE SEQUENCE [LARGE SCALE GENOMIC DNA]</scope>
    <source>
        <strain evidence="1 3">CFBP8353</strain>
        <strain evidence="2 4">CFBP8354</strain>
    </source>
</reference>